<organism evidence="2 3">
    <name type="scientific">Euplotes crassus</name>
    <dbReference type="NCBI Taxonomy" id="5936"/>
    <lineage>
        <taxon>Eukaryota</taxon>
        <taxon>Sar</taxon>
        <taxon>Alveolata</taxon>
        <taxon>Ciliophora</taxon>
        <taxon>Intramacronucleata</taxon>
        <taxon>Spirotrichea</taxon>
        <taxon>Hypotrichia</taxon>
        <taxon>Euplotida</taxon>
        <taxon>Euplotidae</taxon>
        <taxon>Moneuplotes</taxon>
    </lineage>
</organism>
<sequence>MRPSSNLCSYRNNTIADPPKVPVQVLKVDESIMISQVKSPHRNQNNDKDDNFSPQSSLKLSARKNSAFEVPNATPAEGTDKNSKPQVSMSPTMVHQKEKLGSVLDHWNEAEKNLSAVETLLMIKKNSLLSSTKKRSGSIGCSSLLKDALKVTSHIGGDNLKSVIPNTNIQQDKSLKIKLCKEDPEQSENKSEDKEEEVVLRHPRHGELSQRRDVIFKTIFRDMRKYYRQNFNETTGYVSRKRYKRKDFYLVCVDEYIQSQHIKPLSMKNSKNIKDFNIYLGALIYPKELEAILQKTPQKKIAKEIYDALYKFSLGKMKSILIKDGIHNLFMHYYEKEILNGDRLKETPEASMASNNTMTKHRKLYLEAFKVMSQVNRRKKSLF</sequence>
<comment type="caution">
    <text evidence="2">The sequence shown here is derived from an EMBL/GenBank/DDBJ whole genome shotgun (WGS) entry which is preliminary data.</text>
</comment>
<protein>
    <submittedName>
        <fullName evidence="2">Uncharacterized protein</fullName>
    </submittedName>
</protein>
<dbReference type="EMBL" id="CAMPGE010008876">
    <property type="protein sequence ID" value="CAI2367761.1"/>
    <property type="molecule type" value="Genomic_DNA"/>
</dbReference>
<keyword evidence="3" id="KW-1185">Reference proteome</keyword>
<accession>A0AAD1UEE7</accession>
<dbReference type="Proteomes" id="UP001295684">
    <property type="component" value="Unassembled WGS sequence"/>
</dbReference>
<evidence type="ECO:0000256" key="1">
    <source>
        <dbReference type="SAM" id="MobiDB-lite"/>
    </source>
</evidence>
<reference evidence="2" key="1">
    <citation type="submission" date="2023-07" db="EMBL/GenBank/DDBJ databases">
        <authorList>
            <consortium name="AG Swart"/>
            <person name="Singh M."/>
            <person name="Singh A."/>
            <person name="Seah K."/>
            <person name="Emmerich C."/>
        </authorList>
    </citation>
    <scope>NUCLEOTIDE SEQUENCE</scope>
    <source>
        <strain evidence="2">DP1</strain>
    </source>
</reference>
<feature type="region of interest" description="Disordered" evidence="1">
    <location>
        <begin position="182"/>
        <end position="203"/>
    </location>
</feature>
<name>A0AAD1UEE7_EUPCR</name>
<evidence type="ECO:0000313" key="3">
    <source>
        <dbReference type="Proteomes" id="UP001295684"/>
    </source>
</evidence>
<gene>
    <name evidence="2" type="ORF">ECRASSUSDP1_LOCUS9049</name>
</gene>
<proteinExistence type="predicted"/>
<feature type="region of interest" description="Disordered" evidence="1">
    <location>
        <begin position="36"/>
        <end position="94"/>
    </location>
</feature>
<evidence type="ECO:0000313" key="2">
    <source>
        <dbReference type="EMBL" id="CAI2367761.1"/>
    </source>
</evidence>
<feature type="compositionally biased region" description="Polar residues" evidence="1">
    <location>
        <begin position="84"/>
        <end position="93"/>
    </location>
</feature>
<dbReference type="AlphaFoldDB" id="A0AAD1UEE7"/>